<name>A0A0D3FTQ3_9ORYZ</name>
<reference evidence="1" key="2">
    <citation type="submission" date="2015-03" db="UniProtKB">
        <authorList>
            <consortium name="EnsemblPlants"/>
        </authorList>
    </citation>
    <scope>IDENTIFICATION</scope>
</reference>
<reference evidence="1" key="1">
    <citation type="journal article" date="2009" name="Rice">
        <title>De Novo Next Generation Sequencing of Plant Genomes.</title>
        <authorList>
            <person name="Rounsley S."/>
            <person name="Marri P.R."/>
            <person name="Yu Y."/>
            <person name="He R."/>
            <person name="Sisneros N."/>
            <person name="Goicoechea J.L."/>
            <person name="Lee S.J."/>
            <person name="Angelova A."/>
            <person name="Kudrna D."/>
            <person name="Luo M."/>
            <person name="Affourtit J."/>
            <person name="Desany B."/>
            <person name="Knight J."/>
            <person name="Niazi F."/>
            <person name="Egholm M."/>
            <person name="Wing R.A."/>
        </authorList>
    </citation>
    <scope>NUCLEOTIDE SEQUENCE [LARGE SCALE GENOMIC DNA]</scope>
    <source>
        <strain evidence="1">cv. IRGC 105608</strain>
    </source>
</reference>
<proteinExistence type="predicted"/>
<dbReference type="PaxDb" id="65489-OBART04G06220.1"/>
<accession>A0A0D3FTQ3</accession>
<organism evidence="1">
    <name type="scientific">Oryza barthii</name>
    <dbReference type="NCBI Taxonomy" id="65489"/>
    <lineage>
        <taxon>Eukaryota</taxon>
        <taxon>Viridiplantae</taxon>
        <taxon>Streptophyta</taxon>
        <taxon>Embryophyta</taxon>
        <taxon>Tracheophyta</taxon>
        <taxon>Spermatophyta</taxon>
        <taxon>Magnoliopsida</taxon>
        <taxon>Liliopsida</taxon>
        <taxon>Poales</taxon>
        <taxon>Poaceae</taxon>
        <taxon>BOP clade</taxon>
        <taxon>Oryzoideae</taxon>
        <taxon>Oryzeae</taxon>
        <taxon>Oryzinae</taxon>
        <taxon>Oryza</taxon>
    </lineage>
</organism>
<evidence type="ECO:0000313" key="1">
    <source>
        <dbReference type="EnsemblPlants" id="OBART04G06220.1"/>
    </source>
</evidence>
<evidence type="ECO:0000313" key="2">
    <source>
        <dbReference type="Proteomes" id="UP000026960"/>
    </source>
</evidence>
<keyword evidence="2" id="KW-1185">Reference proteome</keyword>
<protein>
    <submittedName>
        <fullName evidence="1">Uncharacterized protein</fullName>
    </submittedName>
</protein>
<dbReference type="Gramene" id="OBART04G06220.1">
    <property type="protein sequence ID" value="OBART04G06220.1"/>
    <property type="gene ID" value="OBART04G06220"/>
</dbReference>
<dbReference type="AlphaFoldDB" id="A0A0D3FTQ3"/>
<sequence length="100" mass="11612">MATMQQVMVAAVRNRLEEPIPVVQLAMVIYGDYTDFEKLFDKLICQEDQRNQMDRKRKGNNQKPRFMTDKFLSLDQPCKDDSSSNFSKTLGLIEIESVMC</sequence>
<dbReference type="EnsemblPlants" id="OBART04G06220.1">
    <property type="protein sequence ID" value="OBART04G06220.1"/>
    <property type="gene ID" value="OBART04G06220"/>
</dbReference>
<dbReference type="HOGENOM" id="CLU_2310379_0_0_1"/>
<dbReference type="Proteomes" id="UP000026960">
    <property type="component" value="Chromosome 4"/>
</dbReference>